<feature type="transmembrane region" description="Helical" evidence="1">
    <location>
        <begin position="266"/>
        <end position="289"/>
    </location>
</feature>
<proteinExistence type="predicted"/>
<feature type="transmembrane region" description="Helical" evidence="1">
    <location>
        <begin position="334"/>
        <end position="355"/>
    </location>
</feature>
<evidence type="ECO:0000313" key="2">
    <source>
        <dbReference type="EMBL" id="NIJ65580.1"/>
    </source>
</evidence>
<gene>
    <name evidence="2" type="ORF">FHR20_002542</name>
</gene>
<dbReference type="EMBL" id="JAASQV010000002">
    <property type="protein sequence ID" value="NIJ65580.1"/>
    <property type="molecule type" value="Genomic_DNA"/>
</dbReference>
<reference evidence="2 3" key="1">
    <citation type="submission" date="2020-03" db="EMBL/GenBank/DDBJ databases">
        <title>Genomic Encyclopedia of Type Strains, Phase IV (KMG-IV): sequencing the most valuable type-strain genomes for metagenomic binning, comparative biology and taxonomic classification.</title>
        <authorList>
            <person name="Goeker M."/>
        </authorList>
    </citation>
    <scope>NUCLEOTIDE SEQUENCE [LARGE SCALE GENOMIC DNA]</scope>
    <source>
        <strain evidence="2 3">DSM 4733</strain>
    </source>
</reference>
<accession>A0A7X5ZVW4</accession>
<name>A0A7X5ZVW4_9SPHN</name>
<feature type="transmembrane region" description="Helical" evidence="1">
    <location>
        <begin position="296"/>
        <end position="314"/>
    </location>
</feature>
<organism evidence="2 3">
    <name type="scientific">Sphingomonas leidyi</name>
    <dbReference type="NCBI Taxonomy" id="68569"/>
    <lineage>
        <taxon>Bacteria</taxon>
        <taxon>Pseudomonadati</taxon>
        <taxon>Pseudomonadota</taxon>
        <taxon>Alphaproteobacteria</taxon>
        <taxon>Sphingomonadales</taxon>
        <taxon>Sphingomonadaceae</taxon>
        <taxon>Sphingomonas</taxon>
    </lineage>
</organism>
<evidence type="ECO:0000313" key="3">
    <source>
        <dbReference type="Proteomes" id="UP000564677"/>
    </source>
</evidence>
<feature type="transmembrane region" description="Helical" evidence="1">
    <location>
        <begin position="166"/>
        <end position="191"/>
    </location>
</feature>
<protein>
    <submittedName>
        <fullName evidence="2">Putative membrane protein</fullName>
    </submittedName>
</protein>
<feature type="transmembrane region" description="Helical" evidence="1">
    <location>
        <begin position="211"/>
        <end position="231"/>
    </location>
</feature>
<dbReference type="RefSeq" id="WP_243857303.1">
    <property type="nucleotide sequence ID" value="NZ_JAASQV010000002.1"/>
</dbReference>
<sequence>MRLRIDRHFRALLIALAITCLLGFGFKQHCMPGGWTDSEQYLTGCYSDAVPFWTARGVDKGKIPYLQTPIEYPVLTGAAIWIEGAATHLIFGRHANDAKFLGVVTAGNIALAFLILWMFRRAGMDRRRLWWWAAAPPLILYVGHNWDMIAVTLAVWAMLLARENRLIGAGAAAGLGVAAKLFPIVMLPLFVLSAFFERGRGWLHRVVRTGWVKLAAIGAWLAVNLPIALLAPANWSEFYRFSQARGGTMAGTWDVLGNLGILQLDIAGKNLCAALAFAIGGAAIIGLGWRRHHARLWLLSTPLLAWFMLTNKVYSPQFDLWLWPMLVMTAPRLWPVALFAVTGIFAYFAEFWFFAGMDGAWPAASTIDIACAAAARAMVMLWIIADCVLRQPPEWVGRWPIGACSPPDSPPRASGPSGLPQGSGRFSSAFLRARASARAMVACRTKQPVPPPAPVVEQLPVPKLPEVSASCERTAQLSVFCGGPASSRRFEGMR</sequence>
<feature type="transmembrane region" description="Helical" evidence="1">
    <location>
        <begin position="131"/>
        <end position="160"/>
    </location>
</feature>
<keyword evidence="1" id="KW-1133">Transmembrane helix</keyword>
<keyword evidence="1" id="KW-0472">Membrane</keyword>
<evidence type="ECO:0000256" key="1">
    <source>
        <dbReference type="SAM" id="Phobius"/>
    </source>
</evidence>
<keyword evidence="3" id="KW-1185">Reference proteome</keyword>
<feature type="transmembrane region" description="Helical" evidence="1">
    <location>
        <begin position="100"/>
        <end position="119"/>
    </location>
</feature>
<dbReference type="Proteomes" id="UP000564677">
    <property type="component" value="Unassembled WGS sequence"/>
</dbReference>
<dbReference type="AlphaFoldDB" id="A0A7X5ZVW4"/>
<comment type="caution">
    <text evidence="2">The sequence shown here is derived from an EMBL/GenBank/DDBJ whole genome shotgun (WGS) entry which is preliminary data.</text>
</comment>
<keyword evidence="1" id="KW-0812">Transmembrane</keyword>